<accession>A0AAW2YR30</accession>
<protein>
    <recommendedName>
        <fullName evidence="4">THH1/TOM1/TOM3 domain-containing protein</fullName>
    </recommendedName>
</protein>
<keyword evidence="3" id="KW-1185">Reference proteome</keyword>
<keyword evidence="1" id="KW-0472">Membrane</keyword>
<evidence type="ECO:0000256" key="1">
    <source>
        <dbReference type="SAM" id="Phobius"/>
    </source>
</evidence>
<keyword evidence="1" id="KW-0812">Transmembrane</keyword>
<comment type="caution">
    <text evidence="2">The sequence shown here is derived from an EMBL/GenBank/DDBJ whole genome shotgun (WGS) entry which is preliminary data.</text>
</comment>
<proteinExistence type="predicted"/>
<feature type="transmembrane region" description="Helical" evidence="1">
    <location>
        <begin position="100"/>
        <end position="118"/>
    </location>
</feature>
<name>A0AAW2YR30_9EUKA</name>
<evidence type="ECO:0008006" key="4">
    <source>
        <dbReference type="Google" id="ProtNLM"/>
    </source>
</evidence>
<dbReference type="AlphaFoldDB" id="A0AAW2YR30"/>
<feature type="transmembrane region" description="Helical" evidence="1">
    <location>
        <begin position="231"/>
        <end position="251"/>
    </location>
</feature>
<gene>
    <name evidence="2" type="ORF">AKO1_007417</name>
</gene>
<feature type="transmembrane region" description="Helical" evidence="1">
    <location>
        <begin position="58"/>
        <end position="80"/>
    </location>
</feature>
<sequence length="330" mass="38411">MERFPYASKVARYTLAAFYVIPAVYSLFMLVREFIITRRAHSTPRVGCFNCNLTTKKLFYFVILCHQAARSILFFIPVEIYDRMHSVDNWEVLQNTLDLIPDFLFMLSYFLLLSEWIYTFHKSNISTTSKWSRYLSASSLTFIAGSLFLTAIICATNIAISAVKFQGERYAKYEKIVEGQGYLLFSITLLATILVLMYYLLLYCKVKRSKYRFHIQDHIKSGMTRFQLMSGIYFTFLLLHAIYIVVLNVVIRKLWVAGQVNDDIYFSMWSLYFIIGEELPATLIFLILSWADFQKNKNVGETNEAPHVVDTDTEEFGYGFDHEDDTTPVP</sequence>
<feature type="transmembrane region" description="Helical" evidence="1">
    <location>
        <begin position="182"/>
        <end position="202"/>
    </location>
</feature>
<feature type="transmembrane region" description="Helical" evidence="1">
    <location>
        <begin position="271"/>
        <end position="291"/>
    </location>
</feature>
<dbReference type="EMBL" id="JAOPGA020000603">
    <property type="protein sequence ID" value="KAL0479807.1"/>
    <property type="molecule type" value="Genomic_DNA"/>
</dbReference>
<reference evidence="2 3" key="1">
    <citation type="submission" date="2024-03" db="EMBL/GenBank/DDBJ databases">
        <title>The Acrasis kona genome and developmental transcriptomes reveal deep origins of eukaryotic multicellular pathways.</title>
        <authorList>
            <person name="Sheikh S."/>
            <person name="Fu C.-J."/>
            <person name="Brown M.W."/>
            <person name="Baldauf S.L."/>
        </authorList>
    </citation>
    <scope>NUCLEOTIDE SEQUENCE [LARGE SCALE GENOMIC DNA]</scope>
    <source>
        <strain evidence="2 3">ATCC MYA-3509</strain>
    </source>
</reference>
<feature type="transmembrane region" description="Helical" evidence="1">
    <location>
        <begin position="139"/>
        <end position="162"/>
    </location>
</feature>
<evidence type="ECO:0000313" key="3">
    <source>
        <dbReference type="Proteomes" id="UP001431209"/>
    </source>
</evidence>
<dbReference type="Proteomes" id="UP001431209">
    <property type="component" value="Unassembled WGS sequence"/>
</dbReference>
<organism evidence="2 3">
    <name type="scientific">Acrasis kona</name>
    <dbReference type="NCBI Taxonomy" id="1008807"/>
    <lineage>
        <taxon>Eukaryota</taxon>
        <taxon>Discoba</taxon>
        <taxon>Heterolobosea</taxon>
        <taxon>Tetramitia</taxon>
        <taxon>Eutetramitia</taxon>
        <taxon>Acrasidae</taxon>
        <taxon>Acrasis</taxon>
    </lineage>
</organism>
<feature type="transmembrane region" description="Helical" evidence="1">
    <location>
        <begin position="12"/>
        <end position="31"/>
    </location>
</feature>
<evidence type="ECO:0000313" key="2">
    <source>
        <dbReference type="EMBL" id="KAL0479807.1"/>
    </source>
</evidence>
<keyword evidence="1" id="KW-1133">Transmembrane helix</keyword>